<keyword evidence="4" id="KW-1185">Reference proteome</keyword>
<dbReference type="VEuPathDB" id="FungiDB:MMYC01_204647"/>
<feature type="region of interest" description="Disordered" evidence="1">
    <location>
        <begin position="1"/>
        <end position="85"/>
    </location>
</feature>
<keyword evidence="2" id="KW-0812">Transmembrane</keyword>
<dbReference type="EMBL" id="LCTW02000143">
    <property type="protein sequence ID" value="KXX77854.1"/>
    <property type="molecule type" value="Genomic_DNA"/>
</dbReference>
<protein>
    <submittedName>
        <fullName evidence="3">Uncharacterized protein</fullName>
    </submittedName>
</protein>
<sequence length="315" mass="34270">MEMLPFTSPLSPIPWSPSPEKRRFYAPFTPSPLNPNTHLDAPRRRESVPKPAPRTASSQSRPQRESRRPPKPAHRTTHYASPTQLLRKKAVAAWRSEALRHHILSLHQNQPQTHLHQEAWEAGPWPLSSQLQERWEWAYNAGADGNGIEKSRQHDAAAAAAAAATTGDALVTIPIPDKLLQDTEDEEDDEDGDIGLLVWPADKRPVAAPSAAGGGGGGGGDQDFQTVDFATLFPSSPAMASASAPTRSVAVTVVPGERRLRLPVRATAKWQRRQGFSRADITMRRVLLVMGLLIVLGLAHGLVRAFGTRPPAVGT</sequence>
<feature type="transmembrane region" description="Helical" evidence="2">
    <location>
        <begin position="286"/>
        <end position="307"/>
    </location>
</feature>
<dbReference type="Proteomes" id="UP000078237">
    <property type="component" value="Unassembled WGS sequence"/>
</dbReference>
<reference evidence="3 4" key="1">
    <citation type="journal article" date="2016" name="Genome Announc.">
        <title>Genome Sequence of Madurella mycetomatis mm55, Isolated from a Human Mycetoma Case in Sudan.</title>
        <authorList>
            <person name="Smit S."/>
            <person name="Derks M.F."/>
            <person name="Bervoets S."/>
            <person name="Fahal A."/>
            <person name="van Leeuwen W."/>
            <person name="van Belkum A."/>
            <person name="van de Sande W.W."/>
        </authorList>
    </citation>
    <scope>NUCLEOTIDE SEQUENCE [LARGE SCALE GENOMIC DNA]</scope>
    <source>
        <strain evidence="4">mm55</strain>
    </source>
</reference>
<name>A0A175W4B6_9PEZI</name>
<proteinExistence type="predicted"/>
<gene>
    <name evidence="3" type="ORF">MMYC01_204647</name>
</gene>
<evidence type="ECO:0000256" key="1">
    <source>
        <dbReference type="SAM" id="MobiDB-lite"/>
    </source>
</evidence>
<keyword evidence="2" id="KW-1133">Transmembrane helix</keyword>
<accession>A0A175W4B6</accession>
<evidence type="ECO:0000256" key="2">
    <source>
        <dbReference type="SAM" id="Phobius"/>
    </source>
</evidence>
<evidence type="ECO:0000313" key="4">
    <source>
        <dbReference type="Proteomes" id="UP000078237"/>
    </source>
</evidence>
<organism evidence="3 4">
    <name type="scientific">Madurella mycetomatis</name>
    <dbReference type="NCBI Taxonomy" id="100816"/>
    <lineage>
        <taxon>Eukaryota</taxon>
        <taxon>Fungi</taxon>
        <taxon>Dikarya</taxon>
        <taxon>Ascomycota</taxon>
        <taxon>Pezizomycotina</taxon>
        <taxon>Sordariomycetes</taxon>
        <taxon>Sordariomycetidae</taxon>
        <taxon>Sordariales</taxon>
        <taxon>Sordariales incertae sedis</taxon>
        <taxon>Madurella</taxon>
    </lineage>
</organism>
<evidence type="ECO:0000313" key="3">
    <source>
        <dbReference type="EMBL" id="KXX77854.1"/>
    </source>
</evidence>
<keyword evidence="2" id="KW-0472">Membrane</keyword>
<dbReference type="AlphaFoldDB" id="A0A175W4B6"/>
<comment type="caution">
    <text evidence="3">The sequence shown here is derived from an EMBL/GenBank/DDBJ whole genome shotgun (WGS) entry which is preliminary data.</text>
</comment>